<evidence type="ECO:0000313" key="5">
    <source>
        <dbReference type="Proteomes" id="UP000251075"/>
    </source>
</evidence>
<comment type="similarity">
    <text evidence="1 2">Belongs to the anti-sigma-factor antagonist family.</text>
</comment>
<dbReference type="Proteomes" id="UP000251075">
    <property type="component" value="Unassembled WGS sequence"/>
</dbReference>
<dbReference type="EMBL" id="PGTO01000018">
    <property type="protein sequence ID" value="RAU20696.1"/>
    <property type="molecule type" value="Genomic_DNA"/>
</dbReference>
<dbReference type="GO" id="GO:0043856">
    <property type="term" value="F:anti-sigma factor antagonist activity"/>
    <property type="evidence" value="ECO:0007669"/>
    <property type="project" value="InterPro"/>
</dbReference>
<organism evidence="4 5">
    <name type="scientific">Paramagnetospirillum kuznetsovii</name>
    <dbReference type="NCBI Taxonomy" id="2053833"/>
    <lineage>
        <taxon>Bacteria</taxon>
        <taxon>Pseudomonadati</taxon>
        <taxon>Pseudomonadota</taxon>
        <taxon>Alphaproteobacteria</taxon>
        <taxon>Rhodospirillales</taxon>
        <taxon>Magnetospirillaceae</taxon>
        <taxon>Paramagnetospirillum</taxon>
    </lineage>
</organism>
<gene>
    <name evidence="4" type="ORF">CU669_17300</name>
</gene>
<evidence type="ECO:0000313" key="4">
    <source>
        <dbReference type="EMBL" id="RAU20696.1"/>
    </source>
</evidence>
<accession>A0A364NUF1</accession>
<dbReference type="OrthoDB" id="8236316at2"/>
<reference evidence="4 5" key="1">
    <citation type="submission" date="2017-11" db="EMBL/GenBank/DDBJ databases">
        <title>Draft genome sequence of magnetotactic bacterium Magnetospirillum kuznetsovii LBB-42.</title>
        <authorList>
            <person name="Grouzdev D.S."/>
            <person name="Rysina M.S."/>
            <person name="Baslerov R.V."/>
            <person name="Koziaeva V."/>
        </authorList>
    </citation>
    <scope>NUCLEOTIDE SEQUENCE [LARGE SCALE GENOMIC DNA]</scope>
    <source>
        <strain evidence="4 5">LBB-42</strain>
    </source>
</reference>
<dbReference type="InterPro" id="IPR003658">
    <property type="entry name" value="Anti-sigma_ant"/>
</dbReference>
<dbReference type="PANTHER" id="PTHR33495:SF2">
    <property type="entry name" value="ANTI-SIGMA FACTOR ANTAGONIST TM_1081-RELATED"/>
    <property type="match status" value="1"/>
</dbReference>
<dbReference type="Pfam" id="PF01740">
    <property type="entry name" value="STAS"/>
    <property type="match status" value="1"/>
</dbReference>
<dbReference type="NCBIfam" id="TIGR00377">
    <property type="entry name" value="ant_ant_sig"/>
    <property type="match status" value="1"/>
</dbReference>
<keyword evidence="5" id="KW-1185">Reference proteome</keyword>
<evidence type="ECO:0000256" key="2">
    <source>
        <dbReference type="RuleBase" id="RU003749"/>
    </source>
</evidence>
<dbReference type="PANTHER" id="PTHR33495">
    <property type="entry name" value="ANTI-SIGMA FACTOR ANTAGONIST TM_1081-RELATED-RELATED"/>
    <property type="match status" value="1"/>
</dbReference>
<dbReference type="RefSeq" id="WP_112146850.1">
    <property type="nucleotide sequence ID" value="NZ_PGTO01000018.1"/>
</dbReference>
<sequence length="101" mass="11202">MQFRVRDDGASVHVALEGQLNFAANEDFQVLLGQLASHKNKKVVFDMTGLSHIDSVGLGLLYIAREDMAEGGASIVLAHPRDNVLRMLQLTEAHKTFEIQR</sequence>
<dbReference type="AlphaFoldDB" id="A0A364NUF1"/>
<dbReference type="SUPFAM" id="SSF52091">
    <property type="entry name" value="SpoIIaa-like"/>
    <property type="match status" value="1"/>
</dbReference>
<dbReference type="CDD" id="cd07043">
    <property type="entry name" value="STAS_anti-anti-sigma_factors"/>
    <property type="match status" value="1"/>
</dbReference>
<dbReference type="Gene3D" id="3.30.750.24">
    <property type="entry name" value="STAS domain"/>
    <property type="match status" value="1"/>
</dbReference>
<dbReference type="InterPro" id="IPR036513">
    <property type="entry name" value="STAS_dom_sf"/>
</dbReference>
<dbReference type="PROSITE" id="PS50801">
    <property type="entry name" value="STAS"/>
    <property type="match status" value="1"/>
</dbReference>
<evidence type="ECO:0000259" key="3">
    <source>
        <dbReference type="PROSITE" id="PS50801"/>
    </source>
</evidence>
<dbReference type="InterPro" id="IPR002645">
    <property type="entry name" value="STAS_dom"/>
</dbReference>
<feature type="domain" description="STAS" evidence="3">
    <location>
        <begin position="1"/>
        <end position="101"/>
    </location>
</feature>
<protein>
    <recommendedName>
        <fullName evidence="2">Anti-sigma factor antagonist</fullName>
    </recommendedName>
</protein>
<name>A0A364NUF1_9PROT</name>
<proteinExistence type="inferred from homology"/>
<comment type="caution">
    <text evidence="4">The sequence shown here is derived from an EMBL/GenBank/DDBJ whole genome shotgun (WGS) entry which is preliminary data.</text>
</comment>
<evidence type="ECO:0000256" key="1">
    <source>
        <dbReference type="ARBA" id="ARBA00009013"/>
    </source>
</evidence>